<comment type="caution">
    <text evidence="6">The sequence shown here is derived from an EMBL/GenBank/DDBJ whole genome shotgun (WGS) entry which is preliminary data.</text>
</comment>
<dbReference type="InterPro" id="IPR029063">
    <property type="entry name" value="SAM-dependent_MTases_sf"/>
</dbReference>
<keyword evidence="3" id="KW-0949">S-adenosyl-L-methionine</keyword>
<evidence type="ECO:0000256" key="3">
    <source>
        <dbReference type="ARBA" id="ARBA00022691"/>
    </source>
</evidence>
<keyword evidence="1 6" id="KW-0489">Methyltransferase</keyword>
<gene>
    <name evidence="6" type="ORF">IQ260_12185</name>
</gene>
<evidence type="ECO:0000313" key="7">
    <source>
        <dbReference type="Proteomes" id="UP000615026"/>
    </source>
</evidence>
<keyword evidence="7" id="KW-1185">Reference proteome</keyword>
<reference evidence="6" key="1">
    <citation type="submission" date="2020-10" db="EMBL/GenBank/DDBJ databases">
        <authorList>
            <person name="Castelo-Branco R."/>
            <person name="Eusebio N."/>
            <person name="Adriana R."/>
            <person name="Vieira A."/>
            <person name="Brugerolle De Fraissinette N."/>
            <person name="Rezende De Castro R."/>
            <person name="Schneider M.P."/>
            <person name="Vasconcelos V."/>
            <person name="Leao P.N."/>
        </authorList>
    </citation>
    <scope>NUCLEOTIDE SEQUENCE</scope>
    <source>
        <strain evidence="6">LEGE 11479</strain>
    </source>
</reference>
<dbReference type="GO" id="GO:0046983">
    <property type="term" value="F:protein dimerization activity"/>
    <property type="evidence" value="ECO:0007669"/>
    <property type="project" value="InterPro"/>
</dbReference>
<dbReference type="Gene3D" id="1.10.10.10">
    <property type="entry name" value="Winged helix-like DNA-binding domain superfamily/Winged helix DNA-binding domain"/>
    <property type="match status" value="1"/>
</dbReference>
<feature type="domain" description="O-methyltransferase dimerisation" evidence="5">
    <location>
        <begin position="8"/>
        <end position="81"/>
    </location>
</feature>
<dbReference type="PROSITE" id="PS51683">
    <property type="entry name" value="SAM_OMT_II"/>
    <property type="match status" value="1"/>
</dbReference>
<dbReference type="PANTHER" id="PTHR11746">
    <property type="entry name" value="O-METHYLTRANSFERASE"/>
    <property type="match status" value="1"/>
</dbReference>
<accession>A0A929F559</accession>
<evidence type="ECO:0000259" key="4">
    <source>
        <dbReference type="Pfam" id="PF00891"/>
    </source>
</evidence>
<evidence type="ECO:0000256" key="1">
    <source>
        <dbReference type="ARBA" id="ARBA00022603"/>
    </source>
</evidence>
<dbReference type="GO" id="GO:0008171">
    <property type="term" value="F:O-methyltransferase activity"/>
    <property type="evidence" value="ECO:0007669"/>
    <property type="project" value="InterPro"/>
</dbReference>
<sequence>MIAIQATIYHFWNSAILRAAIKLGIFPLIAEHQPCSCEFIASQLKANSSFMQSFLEACVVLELLEKDNDQYSNTQQSAKFLIPDQPDYMGDLALHITNHWNNWGNLDQLMLEGRTELPFENNFVDIPTYWQDYMYGQHNRAASGQAANLVQHTDLTGRKKLIDLGGGMGSYSIALCRAYPQLQACIVDQKEPLILAQKLLDDEDVKVCDRISLQVGDFYQLDLDTDNDVALISGVVCIQSADDNRRLFSRAFNLLKPGGIVIVQDFMQIGENRQKHFLDTMMDMYLKIAFAPEAADFAGDDIAAWLVHAGFSKPQQILLPTQLNLITAEK</sequence>
<evidence type="ECO:0000256" key="2">
    <source>
        <dbReference type="ARBA" id="ARBA00022679"/>
    </source>
</evidence>
<proteinExistence type="predicted"/>
<dbReference type="SUPFAM" id="SSF46785">
    <property type="entry name" value="Winged helix' DNA-binding domain"/>
    <property type="match status" value="1"/>
</dbReference>
<dbReference type="InterPro" id="IPR012967">
    <property type="entry name" value="COMT_dimerisation"/>
</dbReference>
<dbReference type="GO" id="GO:0032259">
    <property type="term" value="P:methylation"/>
    <property type="evidence" value="ECO:0007669"/>
    <property type="project" value="UniProtKB-KW"/>
</dbReference>
<dbReference type="RefSeq" id="WP_193993380.1">
    <property type="nucleotide sequence ID" value="NZ_JADEXP010000094.1"/>
</dbReference>
<keyword evidence="2" id="KW-0808">Transferase</keyword>
<dbReference type="InterPro" id="IPR036390">
    <property type="entry name" value="WH_DNA-bd_sf"/>
</dbReference>
<dbReference type="SUPFAM" id="SSF53335">
    <property type="entry name" value="S-adenosyl-L-methionine-dependent methyltransferases"/>
    <property type="match status" value="1"/>
</dbReference>
<dbReference type="Pfam" id="PF08100">
    <property type="entry name" value="Dimerisation"/>
    <property type="match status" value="1"/>
</dbReference>
<dbReference type="InterPro" id="IPR001077">
    <property type="entry name" value="COMT_C"/>
</dbReference>
<evidence type="ECO:0000259" key="5">
    <source>
        <dbReference type="Pfam" id="PF08100"/>
    </source>
</evidence>
<feature type="domain" description="O-methyltransferase C-terminal" evidence="4">
    <location>
        <begin position="133"/>
        <end position="312"/>
    </location>
</feature>
<evidence type="ECO:0000313" key="6">
    <source>
        <dbReference type="EMBL" id="MBE9067415.1"/>
    </source>
</evidence>
<organism evidence="6 7">
    <name type="scientific">Leptolyngbya cf. ectocarpi LEGE 11479</name>
    <dbReference type="NCBI Taxonomy" id="1828722"/>
    <lineage>
        <taxon>Bacteria</taxon>
        <taxon>Bacillati</taxon>
        <taxon>Cyanobacteriota</taxon>
        <taxon>Cyanophyceae</taxon>
        <taxon>Leptolyngbyales</taxon>
        <taxon>Leptolyngbyaceae</taxon>
        <taxon>Leptolyngbya group</taxon>
        <taxon>Leptolyngbya</taxon>
    </lineage>
</organism>
<dbReference type="CDD" id="cd02440">
    <property type="entry name" value="AdoMet_MTases"/>
    <property type="match status" value="1"/>
</dbReference>
<dbReference type="AlphaFoldDB" id="A0A929F559"/>
<dbReference type="InterPro" id="IPR016461">
    <property type="entry name" value="COMT-like"/>
</dbReference>
<dbReference type="InterPro" id="IPR036388">
    <property type="entry name" value="WH-like_DNA-bd_sf"/>
</dbReference>
<dbReference type="EMBL" id="JADEXP010000094">
    <property type="protein sequence ID" value="MBE9067415.1"/>
    <property type="molecule type" value="Genomic_DNA"/>
</dbReference>
<dbReference type="Proteomes" id="UP000615026">
    <property type="component" value="Unassembled WGS sequence"/>
</dbReference>
<dbReference type="Pfam" id="PF00891">
    <property type="entry name" value="Methyltransf_2"/>
    <property type="match status" value="1"/>
</dbReference>
<protein>
    <submittedName>
        <fullName evidence="6">Methyltransferase domain-containing protein</fullName>
    </submittedName>
</protein>
<name>A0A929F559_LEPEC</name>
<dbReference type="Gene3D" id="3.40.50.150">
    <property type="entry name" value="Vaccinia Virus protein VP39"/>
    <property type="match status" value="1"/>
</dbReference>